<feature type="coiled-coil region" evidence="6">
    <location>
        <begin position="1880"/>
        <end position="2030"/>
    </location>
</feature>
<reference evidence="9" key="1">
    <citation type="submission" date="2021-01" db="EMBL/GenBank/DDBJ databases">
        <authorList>
            <person name="Zahm M."/>
            <person name="Roques C."/>
            <person name="Cabau C."/>
            <person name="Klopp C."/>
            <person name="Donnadieu C."/>
            <person name="Jouanno E."/>
            <person name="Lampietro C."/>
            <person name="Louis A."/>
            <person name="Herpin A."/>
            <person name="Echchiki A."/>
            <person name="Berthelot C."/>
            <person name="Parey E."/>
            <person name="Roest-Crollius H."/>
            <person name="Braasch I."/>
            <person name="Postlethwait J."/>
            <person name="Bobe J."/>
            <person name="Montfort J."/>
            <person name="Bouchez O."/>
            <person name="Begum T."/>
            <person name="Mejri S."/>
            <person name="Adams A."/>
            <person name="Chen W.-J."/>
            <person name="Guiguen Y."/>
        </authorList>
    </citation>
    <scope>NUCLEOTIDE SEQUENCE</scope>
    <source>
        <tissue evidence="9">Blood</tissue>
    </source>
</reference>
<feature type="region of interest" description="Disordered" evidence="7">
    <location>
        <begin position="2078"/>
        <end position="2117"/>
    </location>
</feature>
<feature type="region of interest" description="Disordered" evidence="7">
    <location>
        <begin position="1"/>
        <end position="55"/>
    </location>
</feature>
<dbReference type="InterPro" id="IPR019528">
    <property type="entry name" value="PACT_domain"/>
</dbReference>
<evidence type="ECO:0000313" key="9">
    <source>
        <dbReference type="EMBL" id="KAI1898309.1"/>
    </source>
</evidence>
<evidence type="ECO:0000256" key="4">
    <source>
        <dbReference type="ARBA" id="ARBA00023054"/>
    </source>
</evidence>
<feature type="compositionally biased region" description="Basic and acidic residues" evidence="7">
    <location>
        <begin position="1"/>
        <end position="14"/>
    </location>
</feature>
<dbReference type="EMBL" id="JAERUA010000006">
    <property type="protein sequence ID" value="KAI1898309.1"/>
    <property type="molecule type" value="Genomic_DNA"/>
</dbReference>
<feature type="coiled-coil region" evidence="6">
    <location>
        <begin position="4088"/>
        <end position="4115"/>
    </location>
</feature>
<organism evidence="9 10">
    <name type="scientific">Albula goreensis</name>
    <dbReference type="NCBI Taxonomy" id="1534307"/>
    <lineage>
        <taxon>Eukaryota</taxon>
        <taxon>Metazoa</taxon>
        <taxon>Chordata</taxon>
        <taxon>Craniata</taxon>
        <taxon>Vertebrata</taxon>
        <taxon>Euteleostomi</taxon>
        <taxon>Actinopterygii</taxon>
        <taxon>Neopterygii</taxon>
        <taxon>Teleostei</taxon>
        <taxon>Albuliformes</taxon>
        <taxon>Albulidae</taxon>
        <taxon>Albula</taxon>
    </lineage>
</organism>
<evidence type="ECO:0000256" key="7">
    <source>
        <dbReference type="SAM" id="MobiDB-lite"/>
    </source>
</evidence>
<feature type="region of interest" description="Disordered" evidence="7">
    <location>
        <begin position="2712"/>
        <end position="2735"/>
    </location>
</feature>
<feature type="coiled-coil region" evidence="6">
    <location>
        <begin position="1456"/>
        <end position="1483"/>
    </location>
</feature>
<feature type="coiled-coil region" evidence="6">
    <location>
        <begin position="3449"/>
        <end position="3494"/>
    </location>
</feature>
<feature type="domain" description="Pericentrin/AKAP-450 centrosomal targeting" evidence="8">
    <location>
        <begin position="4135"/>
        <end position="4216"/>
    </location>
</feature>
<feature type="coiled-coil region" evidence="6">
    <location>
        <begin position="2532"/>
        <end position="2709"/>
    </location>
</feature>
<evidence type="ECO:0000256" key="3">
    <source>
        <dbReference type="ARBA" id="ARBA00022553"/>
    </source>
</evidence>
<evidence type="ECO:0000256" key="2">
    <source>
        <dbReference type="ARBA" id="ARBA00022490"/>
    </source>
</evidence>
<feature type="coiled-coil region" evidence="6">
    <location>
        <begin position="706"/>
        <end position="931"/>
    </location>
</feature>
<feature type="coiled-coil region" evidence="6">
    <location>
        <begin position="2749"/>
        <end position="2822"/>
    </location>
</feature>
<dbReference type="PANTHER" id="PTHR44981">
    <property type="entry name" value="PERICENTRIN-LIKE PROTEIN, ISOFORM F"/>
    <property type="match status" value="1"/>
</dbReference>
<sequence length="4345" mass="499265">MDQEERQRKLEAGRAKLAHFRQRKAKGDCTNSQKKTPKRKSTAVHSNDLSAQEHPLVPKECSADSVPKRNNVSSAEMLMHALVQIQTETEQESILGDEAAAGVCEEQDDLRDALVTHTGKEPLQELQTAVEKRNEIISQLSVNLQVALESRDQVQLEAMQLTSQMQDLQQQLQQASEFLRARSQSSVELSQAQQHISQFQHSLQDQSSQLGRLQQELVESRQHIKEQQYLLTQKETEIKDLQQKQDMTETALSQLQEALSVRDQELATLRNHEHTRETHTQNQDALLEGLRAELQAEREVCLREREHVSRLEQLVRDFEMERREMKDQLAGVREELSMEARHCKEEEEELSQEVVRLDSLVRELQKQLQEEETASRHQRAKLEADISNYELRLRSLEEEKAMDLAQVTEAHEVELKRLHQEHEDEVWRLQQHQQDHNYQTSPEDTCMGESLEGVKAQEEHVSLETVNESQEEPGLDLSFHQDHLIEKYLTSVAPRDSTWGESSLEQSLLDNSGNYRFELDGKVEFEAPKSVCSAQDAPAAAGDLVDMSFPSGRGSEVTEPGEESLTSGQWQTHISASQVLESLETVDLGKALLIQQCSDLTAQLEDRDRQLEELQGQIHSTVEELREVSERWSKAEKALESVRWELEAEREQRLRCEEVISCKTHEGDNLKNKLSFLESQQEYQDKAGLPHSKPTDTLFHATADLIRDLREEKELLLGQLREQEQLVRDVQEKKLAGDSVTSDVQALFGRQLSALQTQRDALQVQLESLEVKNQTTSELLEQKTLELDSTQKELQHLQAELEESKDRMQKIGKEKMDLESRLLCLKQNLANAEEALSQGAEEKAVQEERLGQIETLVKNTENTLQTEREAFLKQLQDLEAASLEKESALEIELECVRKALSEQGTQHSKAMEEAEAQLRQAHQEICRLQAKQQDEVCDLTLEMEKKLLDLETEQKKQIALIKQVHEREHQRELAELASRHQDSLEAAHQEHLLQAQTQQALELEALRLSLNNLHAAQLELSQSNLQRDKEAALSELQSTLRDKWAQESAMLQTRQQFELEKIREQCRQQHQRELDELKHTWESQISEERIKMEGQEASRIEALKLDWQKGAVMAQSELQATLTETLQALSTTKTQLEELQASRDQEVKHLEEELSQAWTDRDAAAKAVEELVSSHNILLQDQRGHAQHLEELRVASTQREQQLQQQLEKLQGEFAALKQSSEQEVTHLRTQLDCTRASRQELGELKEQLLARSSRVEEIERLKQEFSQQRKDIQEHNELELENLRTYFEQRLRATEENYREEIALLQLRLVEGALEDSVLKTGDASFMSEGKAEEEKSDILAEITLKLEKHKEEVGALRVELEGRHKQELEHLRSSMALAYREELLQVKTDLTDRYFSQIQDLKTRHSLELEQQRAKLSESHVKELTRLRGQSVEEASVRVEQEVERARVLSEVLQAQLAQRVQDLEAERAKLVRDHDTELKRVREEHCTILKQAQEKLKQDCEAELCLKVEEAQREERTNVTLELNQQGEKEMATLREELQRAASGERASLLQQLEVEREHLRTLQEGLETEQSPQILVVKQKIQAQFENELQEARNAMAMEVKELKAKMEEQTEAKLQDTQSRFLDGKKQHEAAFEKLKQQHCEELHLKHTAALEALKADLHGKQRAQLDALEAELRGKHRAELDALEMDLRGKHRADLDALERDLQGKHKAELDALQVVLQETNLAQLEAQEAELQARHKQEREELEARMLSNMDTLETTYLAEIQAIRGEGERALQELRESCERAQQEAENGHAAELGRLHAENHAQLLSITEELRRELAQVHMDKFTAMAAELKNAHQAELTVALTSQCDALEMEHSRVLQNLRQELLVMDEKHSASLQEVREQYSAEMQQGQEQMAMLKTQHQQQLQELSESSARKLEEEVSRQRLQFQEEAEKLLQQRVTQLKEEFAADKAATLEECEQKVQVCRESVDQLNKRLQERHADSSQLRAEVSNLQGALEGKRSEMETLEMLLQRRERENQEGENLLTMLRADLSTATQERRGLQKVLLEVLRSTITTEDLISRKISACMDNRRQAQGHSNDLKHNRAHKGGGDGQEKGDESEDGDSVPDTSAWSALTDEGLELSQKLSESLFSGGELEPEGEEVVLGACTRLRTAVDKLLELVTESTKQLEQTHGVQAHLEEQFSQGKQDAAQLVLQHRQLVEQLDLEAGLKSQLELELHKAEGLMEGYVAEKAALEEMLQQKETQAEQLVGELERLRIQLQELSEEHTVLLRQRDAIAGNLGEPEKELLKEAERLAQEKLDVQRQAEKDRSGLSSRLKLLESELEEQENGRQEQEEKQRAQIEDLQQHIQALERQLKHHRQFMDEQAVEREHERDEFQHEIKKLEAQLRHPSKPCAGGDGRGHKIEDLVFQVETLQAAIKEKIEDYNTLLLAKEQYQRDLAEQNEEIDKMAGRIRELEQALLNSSEANRALGHLEQELHKARKTERELIQDKEALQQQQYSNRLQISALQSKLDETRHRFPENKVEQALKEQLEAVQQSLLSKEKEAEVLVEQLEQVQRELAVKAEEVVQLQLQLRLLTEQNSVCVSQLQSEISSLKETVSALQRQEAGEVDDPASMLQFPMALLEEKNQEIDHLNDQIARLQEEMEISQDNKDVEEKQAEMEELRSQVEHLRSDQARLRQDKEEEVEQLHEVINKLQEELAQLGPNRHEVSDSQEHSPESRPFWSHHSQEESLCHELNSHSLQSSRTRLQELRSQLDQAASEKDALQSLLHTQEDTFRGQVETLGRSLAEERQRLAQLEDEGSALQNTLSQREQELELLTAHVCELEDKVKKRDDQLLEVELQRDKALADLGKEVELQEEVIVLREEKGRMEQQTEELLALREEKTRLEQQTVELLALREEKAQMEQQVEELKQSNEEISAAAETHKEAVITLEAEIRNLETVKQELFMERQALRQREGRLQEEIERLKQEVTSNRNHIHELNSQLEEKVAKHAEAQKEVLTCAEETLAKAEAALREKEEQLAHLRVEHEDLRAELAAVKEGLSSSTERAEKLLEEGQTKDKALADLEIHNQRLKSELRGLQEDLALQEEEVAYQQRELADLRERYSLQECAYNSTHLPAPSSTLRKAEEDFLSLLSQDHSLSSPEVLRKLDCSEEPVVALHTSRLSELTLQNTSLELHIKASPTDRDCSQPPEILPTELDPPASCSPDSIVASGNLSVLDSLDEAEKEKDFEQLDLTPSPSPACSTSTLSIQEWVSDGYGSNVSSELGTRLNVELATTERLDANFVEYLRNRGMSLADNSDSAADGEGPSHELLSPELQGLLKRVYQEGCRVLALSHRPVSEAPPQSWQREKRALQETVLSLRDLLCKMADKQLKTDSGDSDWRRELLQAVRSVFDSERLSMHSELQSLIADQGLLDPAPLMSHLETLLKQQEEQQCRSLEQLLSADRHSLMEEIQNLQTQLRISSLQNQEQLQQLQGSLSAAQEESCQQQHQLRRQVELLEYRLQQEQICAEDLRSSLSAEQMRGSEQRTLLRAEQGTVDELRRELAESGLQLQTANRAQQELSQENLKLRMRLESEQAERQEHDEAMQQERLLAQQLQEELEQERLRSQRRQEQDGQAHEVLRASLDERSTQITELRGALEQERVVSSNLRMELQIEQSRCEALITQERNRASDALRQLEDQRSRCAQLTDSLTQAKQDHNRMLDEVISREKQRHDCKLDEVLSQEKQRYTRKLEEAITQEKTHYSCKLEEVLSQEKQGFARKLEDEVQRRDRRLIQELQEQLEQERRRGTEQAAMLECLQGLSTQAKRQLEEEAQQEAGVRLHAAMEGLHAQRQEVCRSLEAEKQRAALLQTELDALREKMHAVKEKERLHEEQRERQRRQEKQEQAERERQHDKTSEKLQELQQQRLLDQQRMRQLQKTLADLEEQERQLTSQCRNPDSTLQNQQQHLAQQQLQLASVKIRNFLRGASIRRDGGLAQSEDSDLNDLLRTLTNLDQDLKHLCSQGPPPMSSSNLVERLLKENSNLTSQLTMLSEDKMTLKHSVSCLERELQAQRRTLATREQLKSPEPVDAALLSEKLAWQRERAALQTALRKAESELSRVTAEIENRPVSDSSSSKMHRLYAKYLRAESFRKALVYQKKYLLLLLGGFQDCEQATLSLIARMGAHPSPGDLQAAGPRARPINRFRTAVRVVIAISRLRFLVRKWQRAVKKSPVVTAVVNGHGHSSGPSVRAEVLRPQHPGVILNSPPTRDASLSQRGVVSPLVAPIKSPFRLHNRMYSSPVLVPVEGSVTSSQDPEHSLTEYIQHLEAVQQRLVGMQPAGSPPAISYSRKSDR</sequence>
<evidence type="ECO:0000313" key="10">
    <source>
        <dbReference type="Proteomes" id="UP000829720"/>
    </source>
</evidence>
<evidence type="ECO:0000256" key="1">
    <source>
        <dbReference type="ARBA" id="ARBA00004300"/>
    </source>
</evidence>
<gene>
    <name evidence="9" type="ORF">AGOR_G00071000</name>
</gene>
<feature type="coiled-coil region" evidence="6">
    <location>
        <begin position="597"/>
        <end position="631"/>
    </location>
</feature>
<comment type="caution">
    <text evidence="9">The sequence shown here is derived from an EMBL/GenBank/DDBJ whole genome shotgun (WGS) entry which is preliminary data.</text>
</comment>
<feature type="compositionally biased region" description="Basic and acidic residues" evidence="7">
    <location>
        <begin position="2085"/>
        <end position="2103"/>
    </location>
</feature>
<evidence type="ECO:0000256" key="6">
    <source>
        <dbReference type="SAM" id="Coils"/>
    </source>
</evidence>
<feature type="region of interest" description="Disordered" evidence="7">
    <location>
        <begin position="3875"/>
        <end position="3912"/>
    </location>
</feature>
<dbReference type="GO" id="GO:0005813">
    <property type="term" value="C:centrosome"/>
    <property type="evidence" value="ECO:0007669"/>
    <property type="project" value="UniProtKB-SubCell"/>
</dbReference>
<accession>A0A8T3DLF7</accession>
<feature type="coiled-coil region" evidence="6">
    <location>
        <begin position="151"/>
        <end position="258"/>
    </location>
</feature>
<feature type="compositionally biased region" description="Basic and acidic residues" evidence="7">
    <location>
        <begin position="2713"/>
        <end position="2726"/>
    </location>
</feature>
<feature type="coiled-coil region" evidence="6">
    <location>
        <begin position="308"/>
        <end position="406"/>
    </location>
</feature>
<feature type="coiled-coil region" evidence="6">
    <location>
        <begin position="3672"/>
        <end position="3716"/>
    </location>
</feature>
<dbReference type="PANTHER" id="PTHR44981:SF3">
    <property type="entry name" value="PERICENTRIN"/>
    <property type="match status" value="1"/>
</dbReference>
<keyword evidence="5" id="KW-0206">Cytoskeleton</keyword>
<feature type="coiled-coil region" evidence="6">
    <location>
        <begin position="1186"/>
        <end position="1220"/>
    </location>
</feature>
<dbReference type="InterPro" id="IPR028745">
    <property type="entry name" value="AKAP9/Pericentrin"/>
</dbReference>
<feature type="coiled-coil region" evidence="6">
    <location>
        <begin position="3771"/>
        <end position="3827"/>
    </location>
</feature>
<proteinExistence type="predicted"/>
<feature type="coiled-coil region" evidence="6">
    <location>
        <begin position="3548"/>
        <end position="3624"/>
    </location>
</feature>
<feature type="coiled-coil region" evidence="6">
    <location>
        <begin position="2861"/>
        <end position="3112"/>
    </location>
</feature>
<evidence type="ECO:0000256" key="5">
    <source>
        <dbReference type="ARBA" id="ARBA00023212"/>
    </source>
</evidence>
<name>A0A8T3DLF7_9TELE</name>
<evidence type="ECO:0000259" key="8">
    <source>
        <dbReference type="Pfam" id="PF10495"/>
    </source>
</evidence>
<feature type="coiled-coil region" evidence="6">
    <location>
        <begin position="1772"/>
        <end position="1799"/>
    </location>
</feature>
<protein>
    <recommendedName>
        <fullName evidence="8">Pericentrin/AKAP-450 centrosomal targeting domain-containing protein</fullName>
    </recommendedName>
</protein>
<keyword evidence="2" id="KW-0963">Cytoplasm</keyword>
<keyword evidence="4 6" id="KW-0175">Coiled coil</keyword>
<comment type="subcellular location">
    <subcellularLocation>
        <location evidence="1">Cytoplasm</location>
        <location evidence="1">Cytoskeleton</location>
        <location evidence="1">Microtubule organizing center</location>
        <location evidence="1">Centrosome</location>
    </subcellularLocation>
</comment>
<feature type="coiled-coil region" evidence="6">
    <location>
        <begin position="2432"/>
        <end position="2504"/>
    </location>
</feature>
<feature type="coiled-coil region" evidence="6">
    <location>
        <begin position="1721"/>
        <end position="1748"/>
    </location>
</feature>
<feature type="coiled-coil region" evidence="6">
    <location>
        <begin position="1256"/>
        <end position="1309"/>
    </location>
</feature>
<dbReference type="GO" id="GO:0005737">
    <property type="term" value="C:cytoplasm"/>
    <property type="evidence" value="ECO:0007669"/>
    <property type="project" value="UniProtKB-ARBA"/>
</dbReference>
<dbReference type="GO" id="GO:0060090">
    <property type="term" value="F:molecular adaptor activity"/>
    <property type="evidence" value="ECO:0007669"/>
    <property type="project" value="InterPro"/>
</dbReference>
<keyword evidence="3" id="KW-0597">Phosphoprotein</keyword>
<dbReference type="Proteomes" id="UP000829720">
    <property type="component" value="Unassembled WGS sequence"/>
</dbReference>
<dbReference type="OrthoDB" id="2020852at2759"/>
<feature type="coiled-coil region" evidence="6">
    <location>
        <begin position="1527"/>
        <end position="1617"/>
    </location>
</feature>
<feature type="coiled-coil region" evidence="6">
    <location>
        <begin position="2217"/>
        <end position="2393"/>
    </location>
</feature>
<dbReference type="GO" id="GO:0007165">
    <property type="term" value="P:signal transduction"/>
    <property type="evidence" value="ECO:0007669"/>
    <property type="project" value="InterPro"/>
</dbReference>
<keyword evidence="10" id="KW-1185">Reference proteome</keyword>
<dbReference type="Pfam" id="PF10495">
    <property type="entry name" value="PACT_coil_coil"/>
    <property type="match status" value="1"/>
</dbReference>